<evidence type="ECO:0000313" key="2">
    <source>
        <dbReference type="Proteomes" id="UP000314294"/>
    </source>
</evidence>
<organism evidence="1 2">
    <name type="scientific">Liparis tanakae</name>
    <name type="common">Tanaka's snailfish</name>
    <dbReference type="NCBI Taxonomy" id="230148"/>
    <lineage>
        <taxon>Eukaryota</taxon>
        <taxon>Metazoa</taxon>
        <taxon>Chordata</taxon>
        <taxon>Craniata</taxon>
        <taxon>Vertebrata</taxon>
        <taxon>Euteleostomi</taxon>
        <taxon>Actinopterygii</taxon>
        <taxon>Neopterygii</taxon>
        <taxon>Teleostei</taxon>
        <taxon>Neoteleostei</taxon>
        <taxon>Acanthomorphata</taxon>
        <taxon>Eupercaria</taxon>
        <taxon>Perciformes</taxon>
        <taxon>Cottioidei</taxon>
        <taxon>Cottales</taxon>
        <taxon>Liparidae</taxon>
        <taxon>Liparis</taxon>
    </lineage>
</organism>
<evidence type="ECO:0000313" key="1">
    <source>
        <dbReference type="EMBL" id="TNN56000.1"/>
    </source>
</evidence>
<accession>A0A4Z2GRW9</accession>
<sequence length="59" mass="6369">MTGAERTERHLCPCEETSEAEDVATAVGHGQFASSQDAQADRTPLCLLSIRPIRWALAA</sequence>
<protein>
    <submittedName>
        <fullName evidence="1">Uncharacterized protein</fullName>
    </submittedName>
</protein>
<dbReference type="AlphaFoldDB" id="A0A4Z2GRW9"/>
<dbReference type="Proteomes" id="UP000314294">
    <property type="component" value="Unassembled WGS sequence"/>
</dbReference>
<keyword evidence="2" id="KW-1185">Reference proteome</keyword>
<comment type="caution">
    <text evidence="1">The sequence shown here is derived from an EMBL/GenBank/DDBJ whole genome shotgun (WGS) entry which is preliminary data.</text>
</comment>
<gene>
    <name evidence="1" type="ORF">EYF80_033785</name>
</gene>
<proteinExistence type="predicted"/>
<name>A0A4Z2GRW9_9TELE</name>
<dbReference type="EMBL" id="SRLO01000439">
    <property type="protein sequence ID" value="TNN56000.1"/>
    <property type="molecule type" value="Genomic_DNA"/>
</dbReference>
<reference evidence="1 2" key="1">
    <citation type="submission" date="2019-03" db="EMBL/GenBank/DDBJ databases">
        <title>First draft genome of Liparis tanakae, snailfish: a comprehensive survey of snailfish specific genes.</title>
        <authorList>
            <person name="Kim W."/>
            <person name="Song I."/>
            <person name="Jeong J.-H."/>
            <person name="Kim D."/>
            <person name="Kim S."/>
            <person name="Ryu S."/>
            <person name="Song J.Y."/>
            <person name="Lee S.K."/>
        </authorList>
    </citation>
    <scope>NUCLEOTIDE SEQUENCE [LARGE SCALE GENOMIC DNA]</scope>
    <source>
        <tissue evidence="1">Muscle</tissue>
    </source>
</reference>